<gene>
    <name evidence="1" type="ORF">PCON_03025</name>
</gene>
<sequence length="30" mass="3450">MFVLFPQAPSVLSCIVFKMFCSPRRICILC</sequence>
<dbReference type="Proteomes" id="UP000018144">
    <property type="component" value="Unassembled WGS sequence"/>
</dbReference>
<dbReference type="AlphaFoldDB" id="U4LPW2"/>
<protein>
    <submittedName>
        <fullName evidence="1">Uncharacterized protein</fullName>
    </submittedName>
</protein>
<evidence type="ECO:0000313" key="2">
    <source>
        <dbReference type="Proteomes" id="UP000018144"/>
    </source>
</evidence>
<accession>U4LPW2</accession>
<dbReference type="EMBL" id="HF936394">
    <property type="protein sequence ID" value="CCX34211.1"/>
    <property type="molecule type" value="Genomic_DNA"/>
</dbReference>
<evidence type="ECO:0000313" key="1">
    <source>
        <dbReference type="EMBL" id="CCX34211.1"/>
    </source>
</evidence>
<organism evidence="1 2">
    <name type="scientific">Pyronema omphalodes (strain CBS 100304)</name>
    <name type="common">Pyronema confluens</name>
    <dbReference type="NCBI Taxonomy" id="1076935"/>
    <lineage>
        <taxon>Eukaryota</taxon>
        <taxon>Fungi</taxon>
        <taxon>Dikarya</taxon>
        <taxon>Ascomycota</taxon>
        <taxon>Pezizomycotina</taxon>
        <taxon>Pezizomycetes</taxon>
        <taxon>Pezizales</taxon>
        <taxon>Pyronemataceae</taxon>
        <taxon>Pyronema</taxon>
    </lineage>
</organism>
<reference evidence="1 2" key="1">
    <citation type="journal article" date="2013" name="PLoS Genet.">
        <title>The genome and development-dependent transcriptomes of Pyronema confluens: a window into fungal evolution.</title>
        <authorList>
            <person name="Traeger S."/>
            <person name="Altegoer F."/>
            <person name="Freitag M."/>
            <person name="Gabaldon T."/>
            <person name="Kempken F."/>
            <person name="Kumar A."/>
            <person name="Marcet-Houben M."/>
            <person name="Poggeler S."/>
            <person name="Stajich J.E."/>
            <person name="Nowrousian M."/>
        </authorList>
    </citation>
    <scope>NUCLEOTIDE SEQUENCE [LARGE SCALE GENOMIC DNA]</scope>
    <source>
        <strain evidence="2">CBS 100304</strain>
        <tissue evidence="1">Vegetative mycelium</tissue>
    </source>
</reference>
<keyword evidence="2" id="KW-1185">Reference proteome</keyword>
<proteinExistence type="predicted"/>
<name>U4LPW2_PYROM</name>